<dbReference type="PANTHER" id="PTHR33416:SF20">
    <property type="entry name" value="NUCLEAR PORE COMPLEX PROTEIN NUP1"/>
    <property type="match status" value="1"/>
</dbReference>
<comment type="caution">
    <text evidence="2">The sequence shown here is derived from an EMBL/GenBank/DDBJ whole genome shotgun (WGS) entry which is preliminary data.</text>
</comment>
<protein>
    <submittedName>
        <fullName evidence="2">Uncharacterized protein</fullName>
    </submittedName>
</protein>
<reference evidence="2 3" key="1">
    <citation type="submission" date="2024-03" db="EMBL/GenBank/DDBJ databases">
        <authorList>
            <person name="Martinez-Hernandez J."/>
        </authorList>
    </citation>
    <scope>NUCLEOTIDE SEQUENCE [LARGE SCALE GENOMIC DNA]</scope>
</reference>
<dbReference type="GO" id="GO:0071763">
    <property type="term" value="P:nuclear membrane organization"/>
    <property type="evidence" value="ECO:0007669"/>
    <property type="project" value="TreeGrafter"/>
</dbReference>
<dbReference type="GO" id="GO:0005635">
    <property type="term" value="C:nuclear envelope"/>
    <property type="evidence" value="ECO:0007669"/>
    <property type="project" value="TreeGrafter"/>
</dbReference>
<keyword evidence="3" id="KW-1185">Reference proteome</keyword>
<organism evidence="2 3">
    <name type="scientific">Lupinus luteus</name>
    <name type="common">European yellow lupine</name>
    <dbReference type="NCBI Taxonomy" id="3873"/>
    <lineage>
        <taxon>Eukaryota</taxon>
        <taxon>Viridiplantae</taxon>
        <taxon>Streptophyta</taxon>
        <taxon>Embryophyta</taxon>
        <taxon>Tracheophyta</taxon>
        <taxon>Spermatophyta</taxon>
        <taxon>Magnoliopsida</taxon>
        <taxon>eudicotyledons</taxon>
        <taxon>Gunneridae</taxon>
        <taxon>Pentapetalae</taxon>
        <taxon>rosids</taxon>
        <taxon>fabids</taxon>
        <taxon>Fabales</taxon>
        <taxon>Fabaceae</taxon>
        <taxon>Papilionoideae</taxon>
        <taxon>50 kb inversion clade</taxon>
        <taxon>genistoids sensu lato</taxon>
        <taxon>core genistoids</taxon>
        <taxon>Genisteae</taxon>
        <taxon>Lupinus</taxon>
    </lineage>
</organism>
<gene>
    <name evidence="2" type="ORF">LLUT_LOCUS29557</name>
</gene>
<dbReference type="AlphaFoldDB" id="A0AAV1Y3R8"/>
<dbReference type="Proteomes" id="UP001497480">
    <property type="component" value="Unassembled WGS sequence"/>
</dbReference>
<feature type="region of interest" description="Disordered" evidence="1">
    <location>
        <begin position="1"/>
        <end position="42"/>
    </location>
</feature>
<dbReference type="PANTHER" id="PTHR33416">
    <property type="entry name" value="NUCLEAR PORE COMPLEX PROTEIN NUP1"/>
    <property type="match status" value="1"/>
</dbReference>
<accession>A0AAV1Y3R8</accession>
<sequence>MAAAREENSYENGGGEAGFGKFRRRPLRRTQTTPYDRPATALRNPNRINGLLSKIVNPAQRFIAYSAHKLFSSVFRKRLPPPPTTPSSGIAYSTLVFISLFVKGSARGGRGGKGLVIRKFLSGVL</sequence>
<evidence type="ECO:0000256" key="1">
    <source>
        <dbReference type="SAM" id="MobiDB-lite"/>
    </source>
</evidence>
<dbReference type="EMBL" id="CAXHTB010000021">
    <property type="protein sequence ID" value="CAL0328497.1"/>
    <property type="molecule type" value="Genomic_DNA"/>
</dbReference>
<evidence type="ECO:0000313" key="3">
    <source>
        <dbReference type="Proteomes" id="UP001497480"/>
    </source>
</evidence>
<name>A0AAV1Y3R8_LUPLU</name>
<proteinExistence type="predicted"/>
<evidence type="ECO:0000313" key="2">
    <source>
        <dbReference type="EMBL" id="CAL0328497.1"/>
    </source>
</evidence>
<dbReference type="GO" id="GO:0016973">
    <property type="term" value="P:poly(A)+ mRNA export from nucleus"/>
    <property type="evidence" value="ECO:0007669"/>
    <property type="project" value="TreeGrafter"/>
</dbReference>